<gene>
    <name evidence="4" type="ORF">D7X32_33405</name>
</gene>
<evidence type="ECO:0000259" key="2">
    <source>
        <dbReference type="PROSITE" id="PS51192"/>
    </source>
</evidence>
<dbReference type="InterPro" id="IPR006935">
    <property type="entry name" value="Helicase/UvrB_N"/>
</dbReference>
<dbReference type="SMART" id="SM00487">
    <property type="entry name" value="DEXDc"/>
    <property type="match status" value="1"/>
</dbReference>
<dbReference type="NCBIfam" id="NF008521">
    <property type="entry name" value="PRK11448.1"/>
    <property type="match status" value="1"/>
</dbReference>
<dbReference type="Pfam" id="PF04851">
    <property type="entry name" value="ResIII"/>
    <property type="match status" value="1"/>
</dbReference>
<evidence type="ECO:0000313" key="5">
    <source>
        <dbReference type="Proteomes" id="UP000268313"/>
    </source>
</evidence>
<dbReference type="InterPro" id="IPR014001">
    <property type="entry name" value="Helicase_ATP-bd"/>
</dbReference>
<dbReference type="InterPro" id="IPR025285">
    <property type="entry name" value="DUF4145"/>
</dbReference>
<protein>
    <submittedName>
        <fullName evidence="4">Type I restriction-modification system endonuclease</fullName>
        <ecNumber evidence="4">3.1.21.3</ecNumber>
    </submittedName>
</protein>
<keyword evidence="4" id="KW-0255">Endonuclease</keyword>
<dbReference type="Gene3D" id="3.40.50.300">
    <property type="entry name" value="P-loop containing nucleotide triphosphate hydrolases"/>
    <property type="match status" value="2"/>
</dbReference>
<dbReference type="RefSeq" id="WP_120606622.1">
    <property type="nucleotide sequence ID" value="NZ_RAWE01000184.1"/>
</dbReference>
<keyword evidence="5" id="KW-1185">Reference proteome</keyword>
<dbReference type="InterPro" id="IPR027417">
    <property type="entry name" value="P-loop_NTPase"/>
</dbReference>
<sequence>MPAPQPRSANFDFLKTHDPLLVALGAQAERYFAEDPNTCLMKLRQLAEVLAQRAAANLGLLSSPDQNQVDLIRALDSRGALTVEVRQVFHELRRAGNAAAHEVRGTHSDALHGLKIARVLAIWFHRSFGKDRNFNLGPFIPPPDPAQESKALAQELERLRGELTQAKLGAEASLAAAAEEARRRLSAEERARKDAEDREVWQALAEEAEAKLRAGLDAVQLKAEATPAKQIDVLVRQAQAAGADLDLDETDTRKLIDAQLRQVGWEADSQTLTFAAGVRPQRGRNLAIAEWPTASGPADYALFAGLEVLAVVEAKRRSKDAPGAIQQAKRYSEGYRLQGDEVLPGGPWGKYLVPFLFATNGRPYLRQLELKSGIHFLDARRPTNHSRALVDWYSPDGLKGLLQQDKQVSEAALRVEPTEYLGLRDYQIKAIHAVESALEAGRRDCLIAMATGTGKTRTFIGLVYRLVKTKRFRRVLFLVDRSALGEQAINAFTHARLEGLQTFTDIFNVKGMEDIRPDPETKLHFATVQGMVKRTLYSDDGERPKVDDYDCIVVDECHRGYTLDREMSDTELSFRSQDDYISTYRRVLDHFDAVKIGLTATPALHTTQIFGQPVFTYSYPDAVIDGWLVDHEPPVRIITDLSEGGIRWAAGEQAATWNAQTQQIDLIHMKDELSFDVDAFNTRVITENFNRVVCEELARQIDPAADGKTLIFCVTEDHADMVVKELKKALGAQYGGVDDNAVMRITGNSDRPLQLIRRFKNEKHPSIAVTVDLLTTGIDVPPIVNLVFMRRVKSRILYEQMLGRGTRRCDDIGKEVFRIFDAVDLYAALKPFTSMKPVVVNPSFTFVQLAQEVLSLKDAEAQRQVIDQFVVKLQRKRRNIEQKSAEHFEAVAGMPVGDLLTFLRKKPSAEVSAWFSAHKQVGEVLDTTTGPASAVYVSYHEDSLKSVERGYGAGRVRPGDYLNEFGTFIRNNQNVLPALMVVCQRPRELTRQQLKELKLELNRAGYNETSLQSAWRETTNQDIAASIIGFIRQRALGEALVPYSERVDRALRKVLEAKAWTPPQRKWLERIAKQLKFESVVDKDAFDRGQFEASGGFMYINKVFEGRLEQVLADLHDALWQQGGKATG</sequence>
<organism evidence="4 5">
    <name type="scientific">Corallococcus carmarthensis</name>
    <dbReference type="NCBI Taxonomy" id="2316728"/>
    <lineage>
        <taxon>Bacteria</taxon>
        <taxon>Pseudomonadati</taxon>
        <taxon>Myxococcota</taxon>
        <taxon>Myxococcia</taxon>
        <taxon>Myxococcales</taxon>
        <taxon>Cystobacterineae</taxon>
        <taxon>Myxococcaceae</taxon>
        <taxon>Corallococcus</taxon>
    </lineage>
</organism>
<name>A0A3A8JZI2_9BACT</name>
<keyword evidence="1" id="KW-0175">Coiled coil</keyword>
<dbReference type="Gene3D" id="3.90.1570.30">
    <property type="match status" value="1"/>
</dbReference>
<evidence type="ECO:0000259" key="3">
    <source>
        <dbReference type="PROSITE" id="PS51194"/>
    </source>
</evidence>
<dbReference type="InterPro" id="IPR001650">
    <property type="entry name" value="Helicase_C-like"/>
</dbReference>
<evidence type="ECO:0000256" key="1">
    <source>
        <dbReference type="SAM" id="Coils"/>
    </source>
</evidence>
<dbReference type="InterPro" id="IPR013670">
    <property type="entry name" value="EcoEI_R_C_dom"/>
</dbReference>
<dbReference type="GO" id="GO:0005829">
    <property type="term" value="C:cytosol"/>
    <property type="evidence" value="ECO:0007669"/>
    <property type="project" value="TreeGrafter"/>
</dbReference>
<dbReference type="GO" id="GO:0003677">
    <property type="term" value="F:DNA binding"/>
    <property type="evidence" value="ECO:0007669"/>
    <property type="project" value="InterPro"/>
</dbReference>
<dbReference type="EC" id="3.1.21.3" evidence="4"/>
<dbReference type="PANTHER" id="PTHR47396">
    <property type="entry name" value="TYPE I RESTRICTION ENZYME ECOKI R PROTEIN"/>
    <property type="match status" value="1"/>
</dbReference>
<keyword evidence="4" id="KW-0378">Hydrolase</keyword>
<accession>A0A3A8JZI2</accession>
<evidence type="ECO:0000313" key="4">
    <source>
        <dbReference type="EMBL" id="RKG97230.1"/>
    </source>
</evidence>
<dbReference type="AlphaFoldDB" id="A0A3A8JZI2"/>
<dbReference type="Pfam" id="PF08463">
    <property type="entry name" value="EcoEI_R_C"/>
    <property type="match status" value="1"/>
</dbReference>
<dbReference type="PROSITE" id="PS51192">
    <property type="entry name" value="HELICASE_ATP_BIND_1"/>
    <property type="match status" value="1"/>
</dbReference>
<comment type="caution">
    <text evidence="4">The sequence shown here is derived from an EMBL/GenBank/DDBJ whole genome shotgun (WGS) entry which is preliminary data.</text>
</comment>
<dbReference type="Proteomes" id="UP000268313">
    <property type="component" value="Unassembled WGS sequence"/>
</dbReference>
<dbReference type="SUPFAM" id="SSF52540">
    <property type="entry name" value="P-loop containing nucleoside triphosphate hydrolases"/>
    <property type="match status" value="1"/>
</dbReference>
<dbReference type="CDD" id="cd18032">
    <property type="entry name" value="DEXHc_RE_I_III_res"/>
    <property type="match status" value="1"/>
</dbReference>
<proteinExistence type="predicted"/>
<dbReference type="CDD" id="cd18799">
    <property type="entry name" value="SF2_C_EcoAI-like"/>
    <property type="match status" value="1"/>
</dbReference>
<reference evidence="5" key="1">
    <citation type="submission" date="2018-09" db="EMBL/GenBank/DDBJ databases">
        <authorList>
            <person name="Livingstone P.G."/>
            <person name="Whitworth D.E."/>
        </authorList>
    </citation>
    <scope>NUCLEOTIDE SEQUENCE [LARGE SCALE GENOMIC DNA]</scope>
    <source>
        <strain evidence="5">CA043D</strain>
    </source>
</reference>
<dbReference type="InterPro" id="IPR050742">
    <property type="entry name" value="Helicase_Restrict-Modif_Enz"/>
</dbReference>
<feature type="domain" description="Helicase C-terminal" evidence="3">
    <location>
        <begin position="684"/>
        <end position="877"/>
    </location>
</feature>
<dbReference type="OrthoDB" id="9804086at2"/>
<keyword evidence="4" id="KW-0540">Nuclease</keyword>
<feature type="domain" description="Helicase ATP-binding" evidence="2">
    <location>
        <begin position="436"/>
        <end position="620"/>
    </location>
</feature>
<feature type="coiled-coil region" evidence="1">
    <location>
        <begin position="146"/>
        <end position="198"/>
    </location>
</feature>
<dbReference type="GO" id="GO:0005524">
    <property type="term" value="F:ATP binding"/>
    <property type="evidence" value="ECO:0007669"/>
    <property type="project" value="InterPro"/>
</dbReference>
<dbReference type="GO" id="GO:0006304">
    <property type="term" value="P:DNA modification"/>
    <property type="evidence" value="ECO:0007669"/>
    <property type="project" value="InterPro"/>
</dbReference>
<dbReference type="Pfam" id="PF13643">
    <property type="entry name" value="DUF4145"/>
    <property type="match status" value="1"/>
</dbReference>
<dbReference type="Pfam" id="PF00271">
    <property type="entry name" value="Helicase_C"/>
    <property type="match status" value="1"/>
</dbReference>
<dbReference type="PANTHER" id="PTHR47396:SF1">
    <property type="entry name" value="ATP-DEPENDENT HELICASE IRC3-RELATED"/>
    <property type="match status" value="1"/>
</dbReference>
<dbReference type="EMBL" id="RAWE01000184">
    <property type="protein sequence ID" value="RKG97230.1"/>
    <property type="molecule type" value="Genomic_DNA"/>
</dbReference>
<dbReference type="PROSITE" id="PS51194">
    <property type="entry name" value="HELICASE_CTER"/>
    <property type="match status" value="1"/>
</dbReference>
<dbReference type="GO" id="GO:0009035">
    <property type="term" value="F:type I site-specific deoxyribonuclease activity"/>
    <property type="evidence" value="ECO:0007669"/>
    <property type="project" value="UniProtKB-EC"/>
</dbReference>